<comment type="caution">
    <text evidence="3">The sequence shown here is derived from an EMBL/GenBank/DDBJ whole genome shotgun (WGS) entry which is preliminary data.</text>
</comment>
<proteinExistence type="predicted"/>
<keyword evidence="4" id="KW-1185">Reference proteome</keyword>
<dbReference type="InterPro" id="IPR018911">
    <property type="entry name" value="Gmad2_Ig-like_dom"/>
</dbReference>
<feature type="region of interest" description="Disordered" evidence="1">
    <location>
        <begin position="48"/>
        <end position="73"/>
    </location>
</feature>
<feature type="domain" description="Bacterial spore germination immunoglobulin-like" evidence="2">
    <location>
        <begin position="83"/>
        <end position="163"/>
    </location>
</feature>
<dbReference type="EMBL" id="BAAAGX010000006">
    <property type="protein sequence ID" value="GAA0226685.1"/>
    <property type="molecule type" value="Genomic_DNA"/>
</dbReference>
<feature type="compositionally biased region" description="Low complexity" evidence="1">
    <location>
        <begin position="53"/>
        <end position="73"/>
    </location>
</feature>
<dbReference type="Pfam" id="PF10648">
    <property type="entry name" value="Gmad2"/>
    <property type="match status" value="1"/>
</dbReference>
<protein>
    <recommendedName>
        <fullName evidence="2">Bacterial spore germination immunoglobulin-like domain-containing protein</fullName>
    </recommendedName>
</protein>
<evidence type="ECO:0000256" key="1">
    <source>
        <dbReference type="SAM" id="MobiDB-lite"/>
    </source>
</evidence>
<name>A0ABN0TP80_9ACTN</name>
<gene>
    <name evidence="3" type="ORF">GCM10009539_10000</name>
</gene>
<evidence type="ECO:0000313" key="4">
    <source>
        <dbReference type="Proteomes" id="UP001500967"/>
    </source>
</evidence>
<accession>A0ABN0TP80</accession>
<sequence>MLDLAPGRLEHVDLERGEHMRKELIRATTAGLLAAGVLGLVGACGGGSDSGGDDAAATPTASESSSDPATASPIAGAALDAPITLTAPTQDAAVGRSFVVRGSGVAFEGTLLWKLSDTAGAETVSGFASAGSTEKQPFQFTVEAPQAGSYTLTVYRESADDGSPTDVVTRRLTVQ</sequence>
<organism evidence="3 4">
    <name type="scientific">Cryptosporangium japonicum</name>
    <dbReference type="NCBI Taxonomy" id="80872"/>
    <lineage>
        <taxon>Bacteria</taxon>
        <taxon>Bacillati</taxon>
        <taxon>Actinomycetota</taxon>
        <taxon>Actinomycetes</taxon>
        <taxon>Cryptosporangiales</taxon>
        <taxon>Cryptosporangiaceae</taxon>
        <taxon>Cryptosporangium</taxon>
    </lineage>
</organism>
<dbReference type="Proteomes" id="UP001500967">
    <property type="component" value="Unassembled WGS sequence"/>
</dbReference>
<reference evidence="3 4" key="1">
    <citation type="journal article" date="2019" name="Int. J. Syst. Evol. Microbiol.">
        <title>The Global Catalogue of Microorganisms (GCM) 10K type strain sequencing project: providing services to taxonomists for standard genome sequencing and annotation.</title>
        <authorList>
            <consortium name="The Broad Institute Genomics Platform"/>
            <consortium name="The Broad Institute Genome Sequencing Center for Infectious Disease"/>
            <person name="Wu L."/>
            <person name="Ma J."/>
        </authorList>
    </citation>
    <scope>NUCLEOTIDE SEQUENCE [LARGE SCALE GENOMIC DNA]</scope>
    <source>
        <strain evidence="3 4">JCM 10425</strain>
    </source>
</reference>
<evidence type="ECO:0000259" key="2">
    <source>
        <dbReference type="Pfam" id="PF10648"/>
    </source>
</evidence>
<evidence type="ECO:0000313" key="3">
    <source>
        <dbReference type="EMBL" id="GAA0226685.1"/>
    </source>
</evidence>